<gene>
    <name evidence="1" type="ORF">NECAME_10181</name>
</gene>
<dbReference type="OrthoDB" id="5863465at2759"/>
<dbReference type="EMBL" id="KI659771">
    <property type="protein sequence ID" value="ETN78742.1"/>
    <property type="molecule type" value="Genomic_DNA"/>
</dbReference>
<protein>
    <submittedName>
        <fullName evidence="1">Uncharacterized protein</fullName>
    </submittedName>
</protein>
<reference evidence="2" key="1">
    <citation type="journal article" date="2014" name="Nat. Genet.">
        <title>Genome of the human hookworm Necator americanus.</title>
        <authorList>
            <person name="Tang Y.T."/>
            <person name="Gao X."/>
            <person name="Rosa B.A."/>
            <person name="Abubucker S."/>
            <person name="Hallsworth-Pepin K."/>
            <person name="Martin J."/>
            <person name="Tyagi R."/>
            <person name="Heizer E."/>
            <person name="Zhang X."/>
            <person name="Bhonagiri-Palsikar V."/>
            <person name="Minx P."/>
            <person name="Warren W.C."/>
            <person name="Wang Q."/>
            <person name="Zhan B."/>
            <person name="Hotez P.J."/>
            <person name="Sternberg P.W."/>
            <person name="Dougall A."/>
            <person name="Gaze S.T."/>
            <person name="Mulvenna J."/>
            <person name="Sotillo J."/>
            <person name="Ranganathan S."/>
            <person name="Rabelo E.M."/>
            <person name="Wilson R.K."/>
            <person name="Felgner P.L."/>
            <person name="Bethony J."/>
            <person name="Hawdon J.M."/>
            <person name="Gasser R.B."/>
            <person name="Loukas A."/>
            <person name="Mitreva M."/>
        </authorList>
    </citation>
    <scope>NUCLEOTIDE SEQUENCE [LARGE SCALE GENOMIC DNA]</scope>
</reference>
<name>W2TCJ7_NECAM</name>
<evidence type="ECO:0000313" key="2">
    <source>
        <dbReference type="Proteomes" id="UP000053676"/>
    </source>
</evidence>
<evidence type="ECO:0000313" key="1">
    <source>
        <dbReference type="EMBL" id="ETN78742.1"/>
    </source>
</evidence>
<organism evidence="1 2">
    <name type="scientific">Necator americanus</name>
    <name type="common">Human hookworm</name>
    <dbReference type="NCBI Taxonomy" id="51031"/>
    <lineage>
        <taxon>Eukaryota</taxon>
        <taxon>Metazoa</taxon>
        <taxon>Ecdysozoa</taxon>
        <taxon>Nematoda</taxon>
        <taxon>Chromadorea</taxon>
        <taxon>Rhabditida</taxon>
        <taxon>Rhabditina</taxon>
        <taxon>Rhabditomorpha</taxon>
        <taxon>Strongyloidea</taxon>
        <taxon>Ancylostomatidae</taxon>
        <taxon>Bunostominae</taxon>
        <taxon>Necator</taxon>
    </lineage>
</organism>
<sequence length="244" mass="27888">MVKQLPAPAKDFSSIARRLLLNHNSWENSQLLNTFGPISCTTPRQVKRKHHRCDLCDRLRSLTAEKLTAPIEKPYEVVKPNKGLVGRPSLGRKTKVIVKRVREFFEELKKQIGELGYGTILNSAAVMTGLACGVSCKTVTRITKGPECKKKSIVDRYTIRKANFKKYGPEWGEVVRHFVHNEFYQQGNVTVSDLHRKLCFAYTGFPMSEPTLYGFLETLGFSYRKDRNETYIEPNSSERENISV</sequence>
<accession>W2TCJ7</accession>
<dbReference type="Proteomes" id="UP000053676">
    <property type="component" value="Unassembled WGS sequence"/>
</dbReference>
<dbReference type="KEGG" id="nai:NECAME_10181"/>
<dbReference type="AlphaFoldDB" id="W2TCJ7"/>
<keyword evidence="2" id="KW-1185">Reference proteome</keyword>
<proteinExistence type="predicted"/>